<evidence type="ECO:0000256" key="7">
    <source>
        <dbReference type="ARBA" id="ARBA00022679"/>
    </source>
</evidence>
<gene>
    <name evidence="15" type="ORF">Nepgr_031920</name>
</gene>
<evidence type="ECO:0000313" key="15">
    <source>
        <dbReference type="EMBL" id="GMH30077.1"/>
    </source>
</evidence>
<reference evidence="15" key="1">
    <citation type="submission" date="2023-05" db="EMBL/GenBank/DDBJ databases">
        <title>Nepenthes gracilis genome sequencing.</title>
        <authorList>
            <person name="Fukushima K."/>
        </authorList>
    </citation>
    <scope>NUCLEOTIDE SEQUENCE</scope>
    <source>
        <strain evidence="15">SING2019-196</strain>
    </source>
</reference>
<dbReference type="GO" id="GO:0006488">
    <property type="term" value="P:dolichol-linked oligosaccharide biosynthetic process"/>
    <property type="evidence" value="ECO:0007669"/>
    <property type="project" value="UniProtKB-UniRule"/>
</dbReference>
<evidence type="ECO:0000256" key="3">
    <source>
        <dbReference type="ARBA" id="ARBA00010600"/>
    </source>
</evidence>
<keyword evidence="16" id="KW-1185">Reference proteome</keyword>
<comment type="catalytic activity">
    <reaction evidence="13">
        <text>an alpha-D-Glc-(1-&gt;3)-alpha-D-Glc-(1-&gt;3)-alpha-D-Man-(1-&gt;2)-alpha-D-Man-(1-&gt;2)-alpha-D-Man-(1-&gt;3)-[alpha-D-Man-(1-&gt;2)-alpha-D-Man-(1-&gt;3)-[alpha-D-Man-(1-&gt;2)-alpha-D-Man-(1-&gt;6)]-alpha-D-Man-(1-&gt;6)]-beta-D-Man-(1-&gt;4)-beta-D-GlcNAc-(1-&gt;4)-alpha-D-GlcNAc-diphospho-di-trans,poly-cis-dolichol + a di-trans,poly-cis-dolichyl beta-D-glucosyl phosphate = a alpha-D-Glc-(1-&gt;2)-alpha-D-Glc-(1-&gt;3)-alpha-D-Glc-(1-&gt;3)-alpha-D-Man-(1-&gt;2)-alpha-D-Man-(1-&gt;2)-alpha-D-Man-(1-&gt;3)-[alpha-D-Man-(1-&gt;2)-alpha-D-Man-(1-&gt;3)-[alpha-D-Man-(1-&gt;2)-alpha-D-Man-(1-&gt;6)]-alpha-D-Man-(1-&gt;6)]-beta-D-Man-(1-&gt;4)-beta-D-GlcNAc-(1-&gt;4)-alpha-D-GlcNAc-diphospho-di-trans,poly-cis-dolichol + a di-trans,poly-cis-dolichyl phosphate + H(+)</text>
        <dbReference type="Rhea" id="RHEA:29543"/>
        <dbReference type="Rhea" id="RHEA-COMP:19498"/>
        <dbReference type="Rhea" id="RHEA-COMP:19502"/>
        <dbReference type="Rhea" id="RHEA-COMP:19512"/>
        <dbReference type="Rhea" id="RHEA-COMP:19522"/>
        <dbReference type="ChEBI" id="CHEBI:15378"/>
        <dbReference type="ChEBI" id="CHEBI:57525"/>
        <dbReference type="ChEBI" id="CHEBI:57683"/>
        <dbReference type="ChEBI" id="CHEBI:132522"/>
        <dbReference type="ChEBI" id="CHEBI:132523"/>
        <dbReference type="EC" id="2.4.1.256"/>
    </reaction>
    <physiologicalReaction direction="left-to-right" evidence="13">
        <dbReference type="Rhea" id="RHEA:29544"/>
    </physiologicalReaction>
</comment>
<feature type="transmembrane region" description="Helical" evidence="14">
    <location>
        <begin position="6"/>
        <end position="25"/>
    </location>
</feature>
<evidence type="ECO:0000256" key="11">
    <source>
        <dbReference type="ARBA" id="ARBA00023136"/>
    </source>
</evidence>
<evidence type="ECO:0000256" key="2">
    <source>
        <dbReference type="ARBA" id="ARBA00004922"/>
    </source>
</evidence>
<name>A0AAD3TJP6_NEPGR</name>
<organism evidence="15 16">
    <name type="scientific">Nepenthes gracilis</name>
    <name type="common">Slender pitcher plant</name>
    <dbReference type="NCBI Taxonomy" id="150966"/>
    <lineage>
        <taxon>Eukaryota</taxon>
        <taxon>Viridiplantae</taxon>
        <taxon>Streptophyta</taxon>
        <taxon>Embryophyta</taxon>
        <taxon>Tracheophyta</taxon>
        <taxon>Spermatophyta</taxon>
        <taxon>Magnoliopsida</taxon>
        <taxon>eudicotyledons</taxon>
        <taxon>Gunneridae</taxon>
        <taxon>Pentapetalae</taxon>
        <taxon>Caryophyllales</taxon>
        <taxon>Nepenthaceae</taxon>
        <taxon>Nepenthes</taxon>
    </lineage>
</organism>
<comment type="pathway">
    <text evidence="2">Protein modification; protein glycosylation.</text>
</comment>
<protein>
    <recommendedName>
        <fullName evidence="5 14">Dol-P-Glc:Glc(2)Man(9)GlcNAc(2)-PP-Dol alpha-1,2-glucosyltransferase</fullName>
        <ecNumber evidence="4 14">2.4.1.256</ecNumber>
    </recommendedName>
</protein>
<feature type="transmembrane region" description="Helical" evidence="14">
    <location>
        <begin position="124"/>
        <end position="146"/>
    </location>
</feature>
<feature type="transmembrane region" description="Helical" evidence="14">
    <location>
        <begin position="358"/>
        <end position="382"/>
    </location>
</feature>
<evidence type="ECO:0000256" key="1">
    <source>
        <dbReference type="ARBA" id="ARBA00004477"/>
    </source>
</evidence>
<dbReference type="GO" id="GO:0106073">
    <property type="term" value="F:dolichyl pyrophosphate Glc2Man9GlcNAc2 alpha-1,2-glucosyltransferase activity"/>
    <property type="evidence" value="ECO:0007669"/>
    <property type="project" value="UniProtKB-UniRule"/>
</dbReference>
<keyword evidence="7" id="KW-0808">Transferase</keyword>
<evidence type="ECO:0000256" key="13">
    <source>
        <dbReference type="ARBA" id="ARBA00048064"/>
    </source>
</evidence>
<dbReference type="EMBL" id="BSYO01000037">
    <property type="protein sequence ID" value="GMH30077.1"/>
    <property type="molecule type" value="Genomic_DNA"/>
</dbReference>
<evidence type="ECO:0000256" key="12">
    <source>
        <dbReference type="ARBA" id="ARBA00044727"/>
    </source>
</evidence>
<comment type="subcellular location">
    <subcellularLocation>
        <location evidence="1">Endoplasmic reticulum membrane</location>
        <topology evidence="1">Multi-pass membrane protein</topology>
    </subcellularLocation>
</comment>
<sequence length="509" mass="58022">MGKLAVAMTVSMWVTPISILVNRIVPDPYMDEIFHVPQSQQYCKGNFRNWDPMITTPPGLYYLSLAYVASLFPGMFLLQRASSLLDVCSTAILRSVNGALAVICSILIHEIIVQLRPTLDRRRAAFYAVILTLYPLHWFYTFLFYTDAASLTVFLAMHLACLKKKYWLSALLGALAVLIRQTNIIWMLFVACGGVVDITLTMRGNSARVDNFDVSITENGLLSSKNSTASAGLKKRKAKSTVNITDHSNPRKGGTTRIEDSGLIDEIRTILLGAWHLKWSLFIHFSPFLLVLIAFVAFVCWNGSIVLGAKEAHVMSLHFAQMMYFSLISALASAPLHFTFHHIKAMLSSFRKSRPLSIYLSFLALIAGLLSVHFFSIAHPYLLADNRHYPFYLWRRVINAHWSTRYLLVPLYVYSWLSIFNILGKSCKKIWVLGYFMACAAVLIPAPLIEFRYYTIPFYILMLHCQIDEGTKWVLMGILYTVVNVFTMWMFLLRPFKSVHESGLQRFIW</sequence>
<keyword evidence="9" id="KW-0256">Endoplasmic reticulum</keyword>
<dbReference type="PANTHER" id="PTHR12989">
    <property type="entry name" value="ALPHA-1,2-GLUCOSYLTRANSFERASE ALG10"/>
    <property type="match status" value="1"/>
</dbReference>
<comment type="similarity">
    <text evidence="3 14">Belongs to the ALG10 glucosyltransferase family.</text>
</comment>
<keyword evidence="6 14" id="KW-0328">Glycosyltransferase</keyword>
<accession>A0AAD3TJP6</accession>
<feature type="transmembrane region" description="Helical" evidence="14">
    <location>
        <begin position="473"/>
        <end position="493"/>
    </location>
</feature>
<evidence type="ECO:0000256" key="6">
    <source>
        <dbReference type="ARBA" id="ARBA00022676"/>
    </source>
</evidence>
<feature type="transmembrane region" description="Helical" evidence="14">
    <location>
        <begin position="91"/>
        <end position="112"/>
    </location>
</feature>
<evidence type="ECO:0000256" key="8">
    <source>
        <dbReference type="ARBA" id="ARBA00022692"/>
    </source>
</evidence>
<keyword evidence="8 14" id="KW-0812">Transmembrane</keyword>
<feature type="transmembrane region" description="Helical" evidence="14">
    <location>
        <begin position="319"/>
        <end position="338"/>
    </location>
</feature>
<dbReference type="PIRSF" id="PIRSF028810">
    <property type="entry name" value="Alpha1_2_glucosyltferase_Alg10"/>
    <property type="match status" value="1"/>
</dbReference>
<evidence type="ECO:0000256" key="14">
    <source>
        <dbReference type="PIRNR" id="PIRNR028810"/>
    </source>
</evidence>
<evidence type="ECO:0000256" key="9">
    <source>
        <dbReference type="ARBA" id="ARBA00022824"/>
    </source>
</evidence>
<comment type="caution">
    <text evidence="15">The sequence shown here is derived from an EMBL/GenBank/DDBJ whole genome shotgun (WGS) entry which is preliminary data.</text>
</comment>
<feature type="transmembrane region" description="Helical" evidence="14">
    <location>
        <begin position="166"/>
        <end position="196"/>
    </location>
</feature>
<feature type="transmembrane region" description="Helical" evidence="14">
    <location>
        <begin position="60"/>
        <end position="79"/>
    </location>
</feature>
<dbReference type="AlphaFoldDB" id="A0AAD3TJP6"/>
<dbReference type="EC" id="2.4.1.256" evidence="4 14"/>
<comment type="function">
    <text evidence="12">Dol-P-Glc:Glc(2)Man(9)GlcNAc(2)-PP-Dol alpha-1,2-glucosyltransferase that operates in the biosynthetic pathway of dolichol-linked oligosaccharides, the glycan precursors employed in protein asparagine (N)-glycosylation. The assembly of dolichol-linked oligosaccharides begins on the cytosolic side of the endoplasmic reticulum membrane and finishes in its lumen. The sequential addition of sugars to dolichol pyrophosphate produces dolichol-linked oligosaccharides containing fourteen sugars, including two GlcNAcs, nine mannoses and three glucoses. Once assembled, the oligosaccharide is transferred from the lipid to nascent proteins by oligosaccharyltransferases. In the lumen of the endoplasmic reticulum, adds the third and last glucose residue from dolichyl phosphate glucose (Dol-P-Glc) onto the lipid-linked oligosaccharide intermediate Glc(2)Man(9)GlcNAc(2)-PP-Dol to produce Glc(3)Man(9)GlcNAc(2)-PP-Dol.</text>
</comment>
<keyword evidence="10 14" id="KW-1133">Transmembrane helix</keyword>
<evidence type="ECO:0000256" key="5">
    <source>
        <dbReference type="ARBA" id="ARBA00018512"/>
    </source>
</evidence>
<dbReference type="InterPro" id="IPR016900">
    <property type="entry name" value="Alg10"/>
</dbReference>
<feature type="transmembrane region" description="Helical" evidence="14">
    <location>
        <begin position="402"/>
        <end position="423"/>
    </location>
</feature>
<evidence type="ECO:0000313" key="16">
    <source>
        <dbReference type="Proteomes" id="UP001279734"/>
    </source>
</evidence>
<dbReference type="Proteomes" id="UP001279734">
    <property type="component" value="Unassembled WGS sequence"/>
</dbReference>
<feature type="transmembrane region" description="Helical" evidence="14">
    <location>
        <begin position="288"/>
        <end position="307"/>
    </location>
</feature>
<dbReference type="Pfam" id="PF04922">
    <property type="entry name" value="DIE2_ALG10"/>
    <property type="match status" value="1"/>
</dbReference>
<dbReference type="PANTHER" id="PTHR12989:SF10">
    <property type="entry name" value="DOL-P-GLC:GLC(2)MAN(9)GLCNAC(2)-PP-DOL ALPHA-1,2-GLUCOSYLTRANSFERASE-RELATED"/>
    <property type="match status" value="1"/>
</dbReference>
<proteinExistence type="inferred from homology"/>
<dbReference type="GO" id="GO:0005789">
    <property type="term" value="C:endoplasmic reticulum membrane"/>
    <property type="evidence" value="ECO:0007669"/>
    <property type="project" value="UniProtKB-SubCell"/>
</dbReference>
<keyword evidence="11 14" id="KW-0472">Membrane</keyword>
<evidence type="ECO:0000256" key="4">
    <source>
        <dbReference type="ARBA" id="ARBA00011967"/>
    </source>
</evidence>
<feature type="transmembrane region" description="Helical" evidence="14">
    <location>
        <begin position="430"/>
        <end position="453"/>
    </location>
</feature>
<evidence type="ECO:0000256" key="10">
    <source>
        <dbReference type="ARBA" id="ARBA00022989"/>
    </source>
</evidence>